<dbReference type="GO" id="GO:0008168">
    <property type="term" value="F:methyltransferase activity"/>
    <property type="evidence" value="ECO:0007669"/>
    <property type="project" value="UniProtKB-KW"/>
</dbReference>
<gene>
    <name evidence="2" type="ORF">EI97DRAFT_429504</name>
</gene>
<keyword evidence="3" id="KW-1185">Reference proteome</keyword>
<keyword evidence="2" id="KW-0808">Transferase</keyword>
<dbReference type="RefSeq" id="XP_033659015.1">
    <property type="nucleotide sequence ID" value="XM_033797454.1"/>
</dbReference>
<dbReference type="Gene3D" id="3.40.50.150">
    <property type="entry name" value="Vaccinia Virus protein VP39"/>
    <property type="match status" value="1"/>
</dbReference>
<proteinExistence type="predicted"/>
<evidence type="ECO:0000313" key="2">
    <source>
        <dbReference type="EMBL" id="KAF2281478.1"/>
    </source>
</evidence>
<accession>A0A6A6K030</accession>
<dbReference type="AlphaFoldDB" id="A0A6A6K030"/>
<dbReference type="GO" id="GO:0032259">
    <property type="term" value="P:methylation"/>
    <property type="evidence" value="ECO:0007669"/>
    <property type="project" value="UniProtKB-KW"/>
</dbReference>
<name>A0A6A6K030_WESOR</name>
<dbReference type="InterPro" id="IPR029063">
    <property type="entry name" value="SAM-dependent_MTases_sf"/>
</dbReference>
<sequence>MAFNRGPIPKQAAAFLAGKAKVTTYVSTGEKVTSQFAAHNLSLVPAIKPGSIIHDNASGSGTVTRLILASNPPADITIHATDIDQPFLDVLSADAAQHNWPVHVTSQKCEKTDFADAFFDYDFMNIGIIFASGAGLDGAREVYRTLKPGGFAVVNCWKRIGWMFPIMTVHKKFRGDAPFPAPPINWTDGQHLRKIMIETGFPEEKLKLESQDVVIELDEASGEYREWVEKSWAYLAGIGGWKPEDEEKWDEEVDMLAAVLKQAPTTKVEGGKVVLPASQWVAIAEK</sequence>
<dbReference type="Proteomes" id="UP000800097">
    <property type="component" value="Unassembled WGS sequence"/>
</dbReference>
<dbReference type="CDD" id="cd02440">
    <property type="entry name" value="AdoMet_MTases"/>
    <property type="match status" value="1"/>
</dbReference>
<reference evidence="2" key="1">
    <citation type="journal article" date="2020" name="Stud. Mycol.">
        <title>101 Dothideomycetes genomes: a test case for predicting lifestyles and emergence of pathogens.</title>
        <authorList>
            <person name="Haridas S."/>
            <person name="Albert R."/>
            <person name="Binder M."/>
            <person name="Bloem J."/>
            <person name="Labutti K."/>
            <person name="Salamov A."/>
            <person name="Andreopoulos B."/>
            <person name="Baker S."/>
            <person name="Barry K."/>
            <person name="Bills G."/>
            <person name="Bluhm B."/>
            <person name="Cannon C."/>
            <person name="Castanera R."/>
            <person name="Culley D."/>
            <person name="Daum C."/>
            <person name="Ezra D."/>
            <person name="Gonzalez J."/>
            <person name="Henrissat B."/>
            <person name="Kuo A."/>
            <person name="Liang C."/>
            <person name="Lipzen A."/>
            <person name="Lutzoni F."/>
            <person name="Magnuson J."/>
            <person name="Mondo S."/>
            <person name="Nolan M."/>
            <person name="Ohm R."/>
            <person name="Pangilinan J."/>
            <person name="Park H.-J."/>
            <person name="Ramirez L."/>
            <person name="Alfaro M."/>
            <person name="Sun H."/>
            <person name="Tritt A."/>
            <person name="Yoshinaga Y."/>
            <person name="Zwiers L.-H."/>
            <person name="Turgeon B."/>
            <person name="Goodwin S."/>
            <person name="Spatafora J."/>
            <person name="Crous P."/>
            <person name="Grigoriev I."/>
        </authorList>
    </citation>
    <scope>NUCLEOTIDE SEQUENCE</scope>
    <source>
        <strain evidence="2">CBS 379.55</strain>
    </source>
</reference>
<dbReference type="GeneID" id="54550629"/>
<protein>
    <submittedName>
        <fullName evidence="2">S-adenosyl-L-methionine-dependent methyltransferase</fullName>
    </submittedName>
</protein>
<keyword evidence="2" id="KW-0489">Methyltransferase</keyword>
<dbReference type="OrthoDB" id="2013972at2759"/>
<dbReference type="InterPro" id="IPR041698">
    <property type="entry name" value="Methyltransf_25"/>
</dbReference>
<dbReference type="Pfam" id="PF13649">
    <property type="entry name" value="Methyltransf_25"/>
    <property type="match status" value="1"/>
</dbReference>
<evidence type="ECO:0000259" key="1">
    <source>
        <dbReference type="Pfam" id="PF13649"/>
    </source>
</evidence>
<organism evidence="2 3">
    <name type="scientific">Westerdykella ornata</name>
    <dbReference type="NCBI Taxonomy" id="318751"/>
    <lineage>
        <taxon>Eukaryota</taxon>
        <taxon>Fungi</taxon>
        <taxon>Dikarya</taxon>
        <taxon>Ascomycota</taxon>
        <taxon>Pezizomycotina</taxon>
        <taxon>Dothideomycetes</taxon>
        <taxon>Pleosporomycetidae</taxon>
        <taxon>Pleosporales</taxon>
        <taxon>Sporormiaceae</taxon>
        <taxon>Westerdykella</taxon>
    </lineage>
</organism>
<dbReference type="SUPFAM" id="SSF53335">
    <property type="entry name" value="S-adenosyl-L-methionine-dependent methyltransferases"/>
    <property type="match status" value="1"/>
</dbReference>
<evidence type="ECO:0000313" key="3">
    <source>
        <dbReference type="Proteomes" id="UP000800097"/>
    </source>
</evidence>
<feature type="domain" description="Methyltransferase" evidence="1">
    <location>
        <begin position="55"/>
        <end position="150"/>
    </location>
</feature>
<dbReference type="EMBL" id="ML986484">
    <property type="protein sequence ID" value="KAF2281478.1"/>
    <property type="molecule type" value="Genomic_DNA"/>
</dbReference>